<accession>A0A0L0EZT5</accession>
<dbReference type="GeneID" id="25918074"/>
<dbReference type="EMBL" id="KQ252820">
    <property type="protein sequence ID" value="KNC69911.1"/>
    <property type="molecule type" value="Genomic_DNA"/>
</dbReference>
<protein>
    <submittedName>
        <fullName evidence="1">Uncharacterized protein</fullName>
    </submittedName>
</protein>
<reference evidence="1 2" key="1">
    <citation type="submission" date="2011-02" db="EMBL/GenBank/DDBJ databases">
        <title>The Genome Sequence of Sphaeroforma arctica JP610.</title>
        <authorList>
            <consortium name="The Broad Institute Genome Sequencing Platform"/>
            <person name="Russ C."/>
            <person name="Cuomo C."/>
            <person name="Young S.K."/>
            <person name="Zeng Q."/>
            <person name="Gargeya S."/>
            <person name="Alvarado L."/>
            <person name="Berlin A."/>
            <person name="Chapman S.B."/>
            <person name="Chen Z."/>
            <person name="Freedman E."/>
            <person name="Gellesch M."/>
            <person name="Goldberg J."/>
            <person name="Griggs A."/>
            <person name="Gujja S."/>
            <person name="Heilman E."/>
            <person name="Heiman D."/>
            <person name="Howarth C."/>
            <person name="Mehta T."/>
            <person name="Neiman D."/>
            <person name="Pearson M."/>
            <person name="Roberts A."/>
            <person name="Saif S."/>
            <person name="Shea T."/>
            <person name="Shenoy N."/>
            <person name="Sisk P."/>
            <person name="Stolte C."/>
            <person name="Sykes S."/>
            <person name="White J."/>
            <person name="Yandava C."/>
            <person name="Burger G."/>
            <person name="Gray M.W."/>
            <person name="Holland P.W.H."/>
            <person name="King N."/>
            <person name="Lang F.B.F."/>
            <person name="Roger A.J."/>
            <person name="Ruiz-Trillo I."/>
            <person name="Haas B."/>
            <person name="Nusbaum C."/>
            <person name="Birren B."/>
        </authorList>
    </citation>
    <scope>NUCLEOTIDE SEQUENCE [LARGE SCALE GENOMIC DNA]</scope>
    <source>
        <strain evidence="1 2">JP610</strain>
    </source>
</reference>
<feature type="non-terminal residue" evidence="1">
    <location>
        <position position="1"/>
    </location>
</feature>
<gene>
    <name evidence="1" type="ORF">SARC_17570</name>
</gene>
<dbReference type="AlphaFoldDB" id="A0A0L0EZT5"/>
<dbReference type="Proteomes" id="UP000054560">
    <property type="component" value="Unassembled WGS sequence"/>
</dbReference>
<evidence type="ECO:0000313" key="2">
    <source>
        <dbReference type="Proteomes" id="UP000054560"/>
    </source>
</evidence>
<organism evidence="1 2">
    <name type="scientific">Sphaeroforma arctica JP610</name>
    <dbReference type="NCBI Taxonomy" id="667725"/>
    <lineage>
        <taxon>Eukaryota</taxon>
        <taxon>Ichthyosporea</taxon>
        <taxon>Ichthyophonida</taxon>
        <taxon>Sphaeroforma</taxon>
    </lineage>
</organism>
<evidence type="ECO:0000313" key="1">
    <source>
        <dbReference type="EMBL" id="KNC69911.1"/>
    </source>
</evidence>
<sequence>ANKKSFAGIDRPCAFFIPGKSKMIDPQKYIKKMRKYVKQEITYSGRTYQTHMEVIDNCDIFMMCTHTYKQIGDWIRKTNVDR</sequence>
<dbReference type="RefSeq" id="XP_014143813.1">
    <property type="nucleotide sequence ID" value="XM_014288338.1"/>
</dbReference>
<proteinExistence type="predicted"/>
<keyword evidence="2" id="KW-1185">Reference proteome</keyword>
<name>A0A0L0EZT5_9EUKA</name>